<organism evidence="2 3">
    <name type="scientific">Senna tora</name>
    <dbReference type="NCBI Taxonomy" id="362788"/>
    <lineage>
        <taxon>Eukaryota</taxon>
        <taxon>Viridiplantae</taxon>
        <taxon>Streptophyta</taxon>
        <taxon>Embryophyta</taxon>
        <taxon>Tracheophyta</taxon>
        <taxon>Spermatophyta</taxon>
        <taxon>Magnoliopsida</taxon>
        <taxon>eudicotyledons</taxon>
        <taxon>Gunneridae</taxon>
        <taxon>Pentapetalae</taxon>
        <taxon>rosids</taxon>
        <taxon>fabids</taxon>
        <taxon>Fabales</taxon>
        <taxon>Fabaceae</taxon>
        <taxon>Caesalpinioideae</taxon>
        <taxon>Cassia clade</taxon>
        <taxon>Senna</taxon>
    </lineage>
</organism>
<dbReference type="AlphaFoldDB" id="A0A834TA47"/>
<evidence type="ECO:0000256" key="1">
    <source>
        <dbReference type="SAM" id="MobiDB-lite"/>
    </source>
</evidence>
<protein>
    <submittedName>
        <fullName evidence="2">Uncharacterized protein</fullName>
    </submittedName>
</protein>
<keyword evidence="3" id="KW-1185">Reference proteome</keyword>
<evidence type="ECO:0000313" key="2">
    <source>
        <dbReference type="EMBL" id="KAF7818408.1"/>
    </source>
</evidence>
<reference evidence="2" key="1">
    <citation type="submission" date="2020-09" db="EMBL/GenBank/DDBJ databases">
        <title>Genome-Enabled Discovery of Anthraquinone Biosynthesis in Senna tora.</title>
        <authorList>
            <person name="Kang S.-H."/>
            <person name="Pandey R.P."/>
            <person name="Lee C.-M."/>
            <person name="Sim J.-S."/>
            <person name="Jeong J.-T."/>
            <person name="Choi B.-S."/>
            <person name="Jung M."/>
            <person name="Ginzburg D."/>
            <person name="Zhao K."/>
            <person name="Won S.Y."/>
            <person name="Oh T.-J."/>
            <person name="Yu Y."/>
            <person name="Kim N.-H."/>
            <person name="Lee O.R."/>
            <person name="Lee T.-H."/>
            <person name="Bashyal P."/>
            <person name="Kim T.-S."/>
            <person name="Lee W.-H."/>
            <person name="Kawkins C."/>
            <person name="Kim C.-K."/>
            <person name="Kim J.S."/>
            <person name="Ahn B.O."/>
            <person name="Rhee S.Y."/>
            <person name="Sohng J.K."/>
        </authorList>
    </citation>
    <scope>NUCLEOTIDE SEQUENCE</scope>
    <source>
        <tissue evidence="2">Leaf</tissue>
    </source>
</reference>
<comment type="caution">
    <text evidence="2">The sequence shown here is derived from an EMBL/GenBank/DDBJ whole genome shotgun (WGS) entry which is preliminary data.</text>
</comment>
<gene>
    <name evidence="2" type="ORF">G2W53_023863</name>
</gene>
<dbReference type="EMBL" id="JAAIUW010000008">
    <property type="protein sequence ID" value="KAF7818408.1"/>
    <property type="molecule type" value="Genomic_DNA"/>
</dbReference>
<proteinExistence type="predicted"/>
<sequence length="21" mass="2287">MTGIEFTGGDNLENLKYSSNP</sequence>
<dbReference type="Proteomes" id="UP000634136">
    <property type="component" value="Unassembled WGS sequence"/>
</dbReference>
<evidence type="ECO:0000313" key="3">
    <source>
        <dbReference type="Proteomes" id="UP000634136"/>
    </source>
</evidence>
<accession>A0A834TA47</accession>
<name>A0A834TA47_9FABA</name>
<feature type="region of interest" description="Disordered" evidence="1">
    <location>
        <begin position="1"/>
        <end position="21"/>
    </location>
</feature>